<accession>A0A840D1S6</accession>
<keyword evidence="1" id="KW-0547">Nucleotide-binding</keyword>
<evidence type="ECO:0000313" key="4">
    <source>
        <dbReference type="EMBL" id="MBB4043534.1"/>
    </source>
</evidence>
<dbReference type="GO" id="GO:0005524">
    <property type="term" value="F:ATP binding"/>
    <property type="evidence" value="ECO:0007669"/>
    <property type="project" value="UniProtKB-KW"/>
</dbReference>
<dbReference type="EMBL" id="JACIER010000004">
    <property type="protein sequence ID" value="MBB4043534.1"/>
    <property type="molecule type" value="Genomic_DNA"/>
</dbReference>
<feature type="domain" description="ABC transporter" evidence="3">
    <location>
        <begin position="304"/>
        <end position="521"/>
    </location>
</feature>
<protein>
    <submittedName>
        <fullName evidence="4">Molybdate transport system ATP-binding protein</fullName>
    </submittedName>
</protein>
<dbReference type="InterPro" id="IPR050334">
    <property type="entry name" value="Molybdenum_import_ModC"/>
</dbReference>
<evidence type="ECO:0000256" key="2">
    <source>
        <dbReference type="ARBA" id="ARBA00022840"/>
    </source>
</evidence>
<dbReference type="FunFam" id="3.40.50.300:FF:000866">
    <property type="entry name" value="Molybdate ABC transporter ATP-binding protein ModF"/>
    <property type="match status" value="1"/>
</dbReference>
<dbReference type="GO" id="GO:0016887">
    <property type="term" value="F:ATP hydrolysis activity"/>
    <property type="evidence" value="ECO:0007669"/>
    <property type="project" value="InterPro"/>
</dbReference>
<dbReference type="InterPro" id="IPR003439">
    <property type="entry name" value="ABC_transporter-like_ATP-bd"/>
</dbReference>
<evidence type="ECO:0000256" key="1">
    <source>
        <dbReference type="ARBA" id="ARBA00022741"/>
    </source>
</evidence>
<reference evidence="4" key="1">
    <citation type="submission" date="2020-08" db="EMBL/GenBank/DDBJ databases">
        <title>Genomic Encyclopedia of Type Strains, Phase IV (KMG-IV): sequencing the most valuable type-strain genomes for metagenomic binning, comparative biology and taxonomic classification.</title>
        <authorList>
            <person name="Goeker M."/>
        </authorList>
    </citation>
    <scope>NUCLEOTIDE SEQUENCE [LARGE SCALE GENOMIC DNA]</scope>
    <source>
        <strain evidence="4">DSM 105720</strain>
    </source>
</reference>
<name>A0A840D1S6_9BACE</name>
<dbReference type="SMART" id="SM00382">
    <property type="entry name" value="AAA"/>
    <property type="match status" value="2"/>
</dbReference>
<sequence length="521" mass="59411">MGSENRTFLVVVYKNGLAINRFYDEFITFAANKQQNKMAQNTFSIAGGVARNPLVRLSEPVSATISSGEHIAIVGPNAAGKSVFIDTLLGKYPLREGQLTYDFAPSATETVYDNVKYIAFRDTYGAADANYYYQQRWNAHDQDDAPDVRETLGEIKDERLKQELFDLFRIEPMLEKKIILLSSGELRKFQLTKILLTSPRVLIMDNPFIGLDAPTRELLFTLLERLTQQSSVQIILVLSMLDDIPSFITHVIPVDGKRVLPKMERDAYLEAFRLQHTDVSFDELQQRIINLAYGEDEYDSDEVVKLNKVSIRYGDRTILNELDWTVRRGEKWALSGENGAGKSTLLSLVCADNPQSYACDISLFGRKRGTGESIWEIKKHIGYVSPEMHRAYLKNLPAIEIVASGLHDSIGLYKRPQPSQMAVCEWWMDVFGIADLKDTPFLQLSSGEQRLALLARAFVKDPELLILDEPLHGLDTYNRRRVKKIIEAFCARRDKTLIMVTHYEVELPNTITDRLFLKRNR</sequence>
<evidence type="ECO:0000259" key="3">
    <source>
        <dbReference type="PROSITE" id="PS50893"/>
    </source>
</evidence>
<dbReference type="InterPro" id="IPR027417">
    <property type="entry name" value="P-loop_NTPase"/>
</dbReference>
<gene>
    <name evidence="4" type="ORF">GGR06_001316</name>
</gene>
<dbReference type="PROSITE" id="PS00211">
    <property type="entry name" value="ABC_TRANSPORTER_1"/>
    <property type="match status" value="1"/>
</dbReference>
<organism evidence="4 5">
    <name type="scientific">Bacteroides reticulotermitis</name>
    <dbReference type="NCBI Taxonomy" id="1133319"/>
    <lineage>
        <taxon>Bacteria</taxon>
        <taxon>Pseudomonadati</taxon>
        <taxon>Bacteroidota</taxon>
        <taxon>Bacteroidia</taxon>
        <taxon>Bacteroidales</taxon>
        <taxon>Bacteroidaceae</taxon>
        <taxon>Bacteroides</taxon>
    </lineage>
</organism>
<dbReference type="PANTHER" id="PTHR43514">
    <property type="entry name" value="ABC TRANSPORTER I FAMILY MEMBER 10"/>
    <property type="match status" value="1"/>
</dbReference>
<dbReference type="Proteomes" id="UP000560658">
    <property type="component" value="Unassembled WGS sequence"/>
</dbReference>
<dbReference type="AlphaFoldDB" id="A0A840D1S6"/>
<dbReference type="PROSITE" id="PS50893">
    <property type="entry name" value="ABC_TRANSPORTER_2"/>
    <property type="match status" value="2"/>
</dbReference>
<keyword evidence="2 4" id="KW-0067">ATP-binding</keyword>
<dbReference type="InterPro" id="IPR017871">
    <property type="entry name" value="ABC_transporter-like_CS"/>
</dbReference>
<dbReference type="Gene3D" id="3.40.50.300">
    <property type="entry name" value="P-loop containing nucleotide triphosphate hydrolases"/>
    <property type="match status" value="2"/>
</dbReference>
<proteinExistence type="predicted"/>
<dbReference type="Pfam" id="PF00005">
    <property type="entry name" value="ABC_tran"/>
    <property type="match status" value="2"/>
</dbReference>
<evidence type="ECO:0000313" key="5">
    <source>
        <dbReference type="Proteomes" id="UP000560658"/>
    </source>
</evidence>
<comment type="caution">
    <text evidence="4">The sequence shown here is derived from an EMBL/GenBank/DDBJ whole genome shotgun (WGS) entry which is preliminary data.</text>
</comment>
<dbReference type="PANTHER" id="PTHR43514:SF4">
    <property type="entry name" value="ABC TRANSPORTER I FAMILY MEMBER 10"/>
    <property type="match status" value="1"/>
</dbReference>
<dbReference type="InterPro" id="IPR003593">
    <property type="entry name" value="AAA+_ATPase"/>
</dbReference>
<dbReference type="SUPFAM" id="SSF52540">
    <property type="entry name" value="P-loop containing nucleoside triphosphate hydrolases"/>
    <property type="match status" value="2"/>
</dbReference>
<keyword evidence="5" id="KW-1185">Reference proteome</keyword>
<feature type="domain" description="ABC transporter" evidence="3">
    <location>
        <begin position="37"/>
        <end position="281"/>
    </location>
</feature>